<feature type="transmembrane region" description="Helical" evidence="8">
    <location>
        <begin position="265"/>
        <end position="283"/>
    </location>
</feature>
<keyword evidence="7 8" id="KW-0472">Membrane</keyword>
<dbReference type="PANTHER" id="PTHR43398:SF1">
    <property type="entry name" value="DOLICHOL-PHOSPHATE MANNOSYLTRANSFERASE SUBUNIT 1"/>
    <property type="match status" value="1"/>
</dbReference>
<evidence type="ECO:0000256" key="2">
    <source>
        <dbReference type="ARBA" id="ARBA00006739"/>
    </source>
</evidence>
<dbReference type="Gene3D" id="3.90.550.10">
    <property type="entry name" value="Spore Coat Polysaccharide Biosynthesis Protein SpsA, Chain A"/>
    <property type="match status" value="1"/>
</dbReference>
<feature type="transmembrane region" description="Helical" evidence="8">
    <location>
        <begin position="194"/>
        <end position="214"/>
    </location>
</feature>
<feature type="transmembrane region" description="Helical" evidence="8">
    <location>
        <begin position="235"/>
        <end position="259"/>
    </location>
</feature>
<evidence type="ECO:0008006" key="13">
    <source>
        <dbReference type="Google" id="ProtNLM"/>
    </source>
</evidence>
<dbReference type="InterPro" id="IPR007267">
    <property type="entry name" value="GtrA_DPMS_TM"/>
</dbReference>
<dbReference type="GO" id="GO:0016020">
    <property type="term" value="C:membrane"/>
    <property type="evidence" value="ECO:0007669"/>
    <property type="project" value="UniProtKB-SubCell"/>
</dbReference>
<proteinExistence type="inferred from homology"/>
<accession>A0A1F6BFL7</accession>
<evidence type="ECO:0000259" key="9">
    <source>
        <dbReference type="Pfam" id="PF00535"/>
    </source>
</evidence>
<protein>
    <recommendedName>
        <fullName evidence="13">GtrA-like protein domain-containing protein</fullName>
    </recommendedName>
</protein>
<evidence type="ECO:0000256" key="6">
    <source>
        <dbReference type="ARBA" id="ARBA00022989"/>
    </source>
</evidence>
<feature type="domain" description="GtrA/DPMS transmembrane" evidence="10">
    <location>
        <begin position="170"/>
        <end position="290"/>
    </location>
</feature>
<comment type="subcellular location">
    <subcellularLocation>
        <location evidence="1">Membrane</location>
        <topology evidence="1">Multi-pass membrane protein</topology>
    </subcellularLocation>
</comment>
<organism evidence="11 12">
    <name type="scientific">Candidatus Gottesmanbacteria bacterium RIFOXYB1_FULL_47_11</name>
    <dbReference type="NCBI Taxonomy" id="1798401"/>
    <lineage>
        <taxon>Bacteria</taxon>
        <taxon>Candidatus Gottesmaniibacteriota</taxon>
    </lineage>
</organism>
<dbReference type="GO" id="GO:0000271">
    <property type="term" value="P:polysaccharide biosynthetic process"/>
    <property type="evidence" value="ECO:0007669"/>
    <property type="project" value="InterPro"/>
</dbReference>
<feature type="domain" description="Glycosyltransferase 2-like" evidence="9">
    <location>
        <begin position="3"/>
        <end position="95"/>
    </location>
</feature>
<evidence type="ECO:0000256" key="3">
    <source>
        <dbReference type="ARBA" id="ARBA00022676"/>
    </source>
</evidence>
<comment type="similarity">
    <text evidence="2">Belongs to the glycosyltransferase 2 family.</text>
</comment>
<evidence type="ECO:0000256" key="8">
    <source>
        <dbReference type="SAM" id="Phobius"/>
    </source>
</evidence>
<dbReference type="AlphaFoldDB" id="A0A1F6BFL7"/>
<evidence type="ECO:0000259" key="10">
    <source>
        <dbReference type="Pfam" id="PF04138"/>
    </source>
</evidence>
<keyword evidence="5 8" id="KW-0812">Transmembrane</keyword>
<dbReference type="Proteomes" id="UP000176186">
    <property type="component" value="Unassembled WGS sequence"/>
</dbReference>
<dbReference type="InterPro" id="IPR029044">
    <property type="entry name" value="Nucleotide-diphossugar_trans"/>
</dbReference>
<dbReference type="GO" id="GO:0004582">
    <property type="term" value="F:dolichyl-phosphate beta-D-mannosyltransferase activity"/>
    <property type="evidence" value="ECO:0007669"/>
    <property type="project" value="InterPro"/>
</dbReference>
<name>A0A1F6BFL7_9BACT</name>
<evidence type="ECO:0000313" key="11">
    <source>
        <dbReference type="EMBL" id="OGG35724.1"/>
    </source>
</evidence>
<dbReference type="Pfam" id="PF04138">
    <property type="entry name" value="GtrA_DPMS_TM"/>
    <property type="match status" value="1"/>
</dbReference>
<gene>
    <name evidence="11" type="ORF">A2363_03040</name>
</gene>
<dbReference type="InterPro" id="IPR039528">
    <property type="entry name" value="DPM1-like"/>
</dbReference>
<keyword evidence="4" id="KW-0808">Transferase</keyword>
<keyword evidence="6 8" id="KW-1133">Transmembrane helix</keyword>
<evidence type="ECO:0000256" key="1">
    <source>
        <dbReference type="ARBA" id="ARBA00004141"/>
    </source>
</evidence>
<comment type="caution">
    <text evidence="11">The sequence shown here is derived from an EMBL/GenBank/DDBJ whole genome shotgun (WGS) entry which is preliminary data.</text>
</comment>
<sequence length="293" mass="33141">MTEAFEHMGADVVLQMDADLSHDPAVAPQLIAALENGATFAVGSRYIPGGGIPENWGLIRKVYSILGNNIVRFGLWHPTVRDWTGGFRAYRKKFYDAAHDQMKEYSGYVFQIAFLHKSLHNGARVTEIPFHFTDRLYGHSKIAPAEYILSIYKYIALARFDEIKKGPFGKFLVVGGIGFILNAVILVLLHSLDWSATLSNLVGAGVAIFSNFNLNNMWTFRHNKISGVGQYLTKLFHFYLTSAFGVIVIQTGTIAAGVHYFGDRWYFEFFLLGTSILLVWNYMMYSKVIWKKK</sequence>
<feature type="transmembrane region" description="Helical" evidence="8">
    <location>
        <begin position="168"/>
        <end position="188"/>
    </location>
</feature>
<keyword evidence="3" id="KW-0328">Glycosyltransferase</keyword>
<dbReference type="PANTHER" id="PTHR43398">
    <property type="entry name" value="DOLICHOL-PHOSPHATE MANNOSYLTRANSFERASE SUBUNIT 1"/>
    <property type="match status" value="1"/>
</dbReference>
<reference evidence="11 12" key="1">
    <citation type="journal article" date="2016" name="Nat. Commun.">
        <title>Thousands of microbial genomes shed light on interconnected biogeochemical processes in an aquifer system.</title>
        <authorList>
            <person name="Anantharaman K."/>
            <person name="Brown C.T."/>
            <person name="Hug L.A."/>
            <person name="Sharon I."/>
            <person name="Castelle C.J."/>
            <person name="Probst A.J."/>
            <person name="Thomas B.C."/>
            <person name="Singh A."/>
            <person name="Wilkins M.J."/>
            <person name="Karaoz U."/>
            <person name="Brodie E.L."/>
            <person name="Williams K.H."/>
            <person name="Hubbard S.S."/>
            <person name="Banfield J.F."/>
        </authorList>
    </citation>
    <scope>NUCLEOTIDE SEQUENCE [LARGE SCALE GENOMIC DNA]</scope>
</reference>
<dbReference type="Pfam" id="PF00535">
    <property type="entry name" value="Glycos_transf_2"/>
    <property type="match status" value="1"/>
</dbReference>
<evidence type="ECO:0000256" key="5">
    <source>
        <dbReference type="ARBA" id="ARBA00022692"/>
    </source>
</evidence>
<evidence type="ECO:0000256" key="4">
    <source>
        <dbReference type="ARBA" id="ARBA00022679"/>
    </source>
</evidence>
<dbReference type="InterPro" id="IPR001173">
    <property type="entry name" value="Glyco_trans_2-like"/>
</dbReference>
<dbReference type="EMBL" id="MFKE01000007">
    <property type="protein sequence ID" value="OGG35724.1"/>
    <property type="molecule type" value="Genomic_DNA"/>
</dbReference>
<evidence type="ECO:0000313" key="12">
    <source>
        <dbReference type="Proteomes" id="UP000176186"/>
    </source>
</evidence>
<dbReference type="SUPFAM" id="SSF53448">
    <property type="entry name" value="Nucleotide-diphospho-sugar transferases"/>
    <property type="match status" value="1"/>
</dbReference>
<dbReference type="STRING" id="1798401.A2363_03040"/>
<evidence type="ECO:0000256" key="7">
    <source>
        <dbReference type="ARBA" id="ARBA00023136"/>
    </source>
</evidence>